<reference evidence="2 3" key="1">
    <citation type="submission" date="2017-03" db="EMBL/GenBank/DDBJ databases">
        <authorList>
            <person name="Afonso C.L."/>
            <person name="Miller P.J."/>
            <person name="Scott M.A."/>
            <person name="Spackman E."/>
            <person name="Goraichik I."/>
            <person name="Dimitrov K.M."/>
            <person name="Suarez D.L."/>
            <person name="Swayne D.E."/>
        </authorList>
    </citation>
    <scope>NUCLEOTIDE SEQUENCE [LARGE SCALE GENOMIC DNA]</scope>
    <source>
        <strain evidence="2 3">CECT 8397</strain>
    </source>
</reference>
<protein>
    <submittedName>
        <fullName evidence="2">Nitrile hydratase subunit beta</fullName>
        <ecNumber evidence="2">4.2.1.84</ecNumber>
    </submittedName>
</protein>
<dbReference type="RefSeq" id="WP_085865528.1">
    <property type="nucleotide sequence ID" value="NZ_FWFT01000006.1"/>
</dbReference>
<proteinExistence type="predicted"/>
<dbReference type="Pfam" id="PF02211">
    <property type="entry name" value="NHase_beta_C"/>
    <property type="match status" value="1"/>
</dbReference>
<evidence type="ECO:0000259" key="1">
    <source>
        <dbReference type="Pfam" id="PF02211"/>
    </source>
</evidence>
<accession>A0A1Y5TD19</accession>
<dbReference type="EC" id="4.2.1.84" evidence="2"/>
<keyword evidence="3" id="KW-1185">Reference proteome</keyword>
<gene>
    <name evidence="2" type="primary">nthB_1</name>
    <name evidence="2" type="ORF">PSJ8397_03142</name>
</gene>
<dbReference type="InterPro" id="IPR024690">
    <property type="entry name" value="CN_hydtase_beta_dom_C"/>
</dbReference>
<dbReference type="GO" id="GO:0018822">
    <property type="term" value="F:nitrile hydratase activity"/>
    <property type="evidence" value="ECO:0007669"/>
    <property type="project" value="UniProtKB-EC"/>
</dbReference>
<sequence length="91" mass="10248">MMQKVRVKPLMPPGHVRTPHYLRGKAGVIERSLGAFPNPEDLAYGHDAPALPLHRVRFRMGDIWGPDTPNPDDTLDAEIYDHWLEPADDAP</sequence>
<name>A0A1Y5TD19_9RHOB</name>
<dbReference type="SUPFAM" id="SSF50090">
    <property type="entry name" value="Electron transport accessory proteins"/>
    <property type="match status" value="1"/>
</dbReference>
<dbReference type="Gene3D" id="2.30.30.50">
    <property type="match status" value="1"/>
</dbReference>
<dbReference type="EMBL" id="FWFT01000006">
    <property type="protein sequence ID" value="SLN59222.1"/>
    <property type="molecule type" value="Genomic_DNA"/>
</dbReference>
<feature type="domain" description="Nitrile hydratase beta subunit" evidence="1">
    <location>
        <begin position="3"/>
        <end position="86"/>
    </location>
</feature>
<evidence type="ECO:0000313" key="2">
    <source>
        <dbReference type="EMBL" id="SLN59222.1"/>
    </source>
</evidence>
<evidence type="ECO:0000313" key="3">
    <source>
        <dbReference type="Proteomes" id="UP000193623"/>
    </source>
</evidence>
<organism evidence="2 3">
    <name type="scientific">Pseudooctadecabacter jejudonensis</name>
    <dbReference type="NCBI Taxonomy" id="1391910"/>
    <lineage>
        <taxon>Bacteria</taxon>
        <taxon>Pseudomonadati</taxon>
        <taxon>Pseudomonadota</taxon>
        <taxon>Alphaproteobacteria</taxon>
        <taxon>Rhodobacterales</taxon>
        <taxon>Paracoccaceae</taxon>
        <taxon>Pseudooctadecabacter</taxon>
    </lineage>
</organism>
<dbReference type="AlphaFoldDB" id="A0A1Y5TD19"/>
<dbReference type="InterPro" id="IPR008990">
    <property type="entry name" value="Elect_transpt_acc-like_dom_sf"/>
</dbReference>
<dbReference type="OrthoDB" id="3478924at2"/>
<keyword evidence="2" id="KW-0456">Lyase</keyword>
<dbReference type="Proteomes" id="UP000193623">
    <property type="component" value="Unassembled WGS sequence"/>
</dbReference>